<feature type="region of interest" description="Disordered" evidence="1">
    <location>
        <begin position="46"/>
        <end position="73"/>
    </location>
</feature>
<accession>A0AAD3SMC5</accession>
<gene>
    <name evidence="2" type="ORF">Nepgr_015200</name>
</gene>
<protein>
    <submittedName>
        <fullName evidence="2">Uncharacterized protein</fullName>
    </submittedName>
</protein>
<evidence type="ECO:0000256" key="1">
    <source>
        <dbReference type="SAM" id="MobiDB-lite"/>
    </source>
</evidence>
<evidence type="ECO:0000313" key="2">
    <source>
        <dbReference type="EMBL" id="GMH13359.1"/>
    </source>
</evidence>
<organism evidence="2 3">
    <name type="scientific">Nepenthes gracilis</name>
    <name type="common">Slender pitcher plant</name>
    <dbReference type="NCBI Taxonomy" id="150966"/>
    <lineage>
        <taxon>Eukaryota</taxon>
        <taxon>Viridiplantae</taxon>
        <taxon>Streptophyta</taxon>
        <taxon>Embryophyta</taxon>
        <taxon>Tracheophyta</taxon>
        <taxon>Spermatophyta</taxon>
        <taxon>Magnoliopsida</taxon>
        <taxon>eudicotyledons</taxon>
        <taxon>Gunneridae</taxon>
        <taxon>Pentapetalae</taxon>
        <taxon>Caryophyllales</taxon>
        <taxon>Nepenthaceae</taxon>
        <taxon>Nepenthes</taxon>
    </lineage>
</organism>
<comment type="caution">
    <text evidence="2">The sequence shown here is derived from an EMBL/GenBank/DDBJ whole genome shotgun (WGS) entry which is preliminary data.</text>
</comment>
<evidence type="ECO:0000313" key="3">
    <source>
        <dbReference type="Proteomes" id="UP001279734"/>
    </source>
</evidence>
<reference evidence="2" key="1">
    <citation type="submission" date="2023-05" db="EMBL/GenBank/DDBJ databases">
        <title>Nepenthes gracilis genome sequencing.</title>
        <authorList>
            <person name="Fukushima K."/>
        </authorList>
    </citation>
    <scope>NUCLEOTIDE SEQUENCE</scope>
    <source>
        <strain evidence="2">SING2019-196</strain>
    </source>
</reference>
<sequence length="73" mass="8124">MGGAIMVATPKHLRHLDYSCRIQSKDGKHSPRMWGQLEGTTVPHRRQAMQDMMGGSDEEADPPREVKLPALKG</sequence>
<dbReference type="EMBL" id="BSYO01000012">
    <property type="protein sequence ID" value="GMH13359.1"/>
    <property type="molecule type" value="Genomic_DNA"/>
</dbReference>
<dbReference type="AlphaFoldDB" id="A0AAD3SMC5"/>
<keyword evidence="3" id="KW-1185">Reference proteome</keyword>
<name>A0AAD3SMC5_NEPGR</name>
<proteinExistence type="predicted"/>
<dbReference type="Proteomes" id="UP001279734">
    <property type="component" value="Unassembled WGS sequence"/>
</dbReference>